<sequence length="159" mass="18015">MSDQARPAAPRLPPRWFIRTFWACHRALLRVSGGRLGLRRPKPGRYGMLRLHTVGRRSGNPHAVVLAYLEDDANLFTLAMNGWADPTPSWWLNLRERPETTVDLVGGSRRMRARAASGAEHQRLWARYAELDKNLDAFARLRSRPTDLVVLEPVVGDAP</sequence>
<evidence type="ECO:0000256" key="2">
    <source>
        <dbReference type="ARBA" id="ARBA00049106"/>
    </source>
</evidence>
<dbReference type="Pfam" id="PF04075">
    <property type="entry name" value="F420H2_quin_red"/>
    <property type="match status" value="1"/>
</dbReference>
<evidence type="ECO:0000313" key="3">
    <source>
        <dbReference type="EMBL" id="TDE93970.1"/>
    </source>
</evidence>
<gene>
    <name evidence="3" type="ORF">EXU48_10935</name>
</gene>
<dbReference type="PANTHER" id="PTHR39428">
    <property type="entry name" value="F420H(2)-DEPENDENT QUINONE REDUCTASE RV1261C"/>
    <property type="match status" value="1"/>
</dbReference>
<dbReference type="PANTHER" id="PTHR39428:SF1">
    <property type="entry name" value="F420H(2)-DEPENDENT QUINONE REDUCTASE RV1261C"/>
    <property type="match status" value="1"/>
</dbReference>
<reference evidence="3 4" key="1">
    <citation type="submission" date="2019-03" db="EMBL/GenBank/DDBJ databases">
        <title>Genomic features of bacteria from cold environments.</title>
        <authorList>
            <person name="Shen L."/>
        </authorList>
    </citation>
    <scope>NUCLEOTIDE SEQUENCE [LARGE SCALE GENOMIC DNA]</scope>
    <source>
        <strain evidence="4">T3246-1</strain>
    </source>
</reference>
<dbReference type="EMBL" id="SMNA01000005">
    <property type="protein sequence ID" value="TDE93970.1"/>
    <property type="molecule type" value="Genomic_DNA"/>
</dbReference>
<dbReference type="RefSeq" id="WP_133107696.1">
    <property type="nucleotide sequence ID" value="NZ_SMNA01000005.1"/>
</dbReference>
<comment type="catalytic activity">
    <reaction evidence="2">
        <text>oxidized coenzyme F420-(gamma-L-Glu)(n) + a quinol + H(+) = reduced coenzyme F420-(gamma-L-Glu)(n) + a quinone</text>
        <dbReference type="Rhea" id="RHEA:39663"/>
        <dbReference type="Rhea" id="RHEA-COMP:12939"/>
        <dbReference type="Rhea" id="RHEA-COMP:14378"/>
        <dbReference type="ChEBI" id="CHEBI:15378"/>
        <dbReference type="ChEBI" id="CHEBI:24646"/>
        <dbReference type="ChEBI" id="CHEBI:132124"/>
        <dbReference type="ChEBI" id="CHEBI:133980"/>
        <dbReference type="ChEBI" id="CHEBI:139511"/>
    </reaction>
</comment>
<accession>A0ABY2E3A4</accession>
<dbReference type="InterPro" id="IPR012349">
    <property type="entry name" value="Split_barrel_FMN-bd"/>
</dbReference>
<dbReference type="Gene3D" id="2.30.110.10">
    <property type="entry name" value="Electron Transport, Fmn-binding Protein, Chain A"/>
    <property type="match status" value="1"/>
</dbReference>
<name>A0ABY2E3A4_9MICO</name>
<dbReference type="InterPro" id="IPR004378">
    <property type="entry name" value="F420H2_quin_Rdtase"/>
</dbReference>
<keyword evidence="4" id="KW-1185">Reference proteome</keyword>
<comment type="caution">
    <text evidence="3">The sequence shown here is derived from an EMBL/GenBank/DDBJ whole genome shotgun (WGS) entry which is preliminary data.</text>
</comment>
<evidence type="ECO:0000313" key="4">
    <source>
        <dbReference type="Proteomes" id="UP000504882"/>
    </source>
</evidence>
<proteinExistence type="inferred from homology"/>
<dbReference type="Proteomes" id="UP000504882">
    <property type="component" value="Unassembled WGS sequence"/>
</dbReference>
<comment type="similarity">
    <text evidence="1">Belongs to the F420H(2)-dependent quinone reductase family.</text>
</comment>
<dbReference type="NCBIfam" id="TIGR00026">
    <property type="entry name" value="hi_GC_TIGR00026"/>
    <property type="match status" value="1"/>
</dbReference>
<evidence type="ECO:0000256" key="1">
    <source>
        <dbReference type="ARBA" id="ARBA00008710"/>
    </source>
</evidence>
<organism evidence="3 4">
    <name type="scientific">Occultella glacieicola</name>
    <dbReference type="NCBI Taxonomy" id="2518684"/>
    <lineage>
        <taxon>Bacteria</taxon>
        <taxon>Bacillati</taxon>
        <taxon>Actinomycetota</taxon>
        <taxon>Actinomycetes</taxon>
        <taxon>Micrococcales</taxon>
        <taxon>Ruaniaceae</taxon>
        <taxon>Occultella</taxon>
    </lineage>
</organism>
<protein>
    <submittedName>
        <fullName evidence="3">Nitroreductase family deazaflavin-dependent oxidoreductase</fullName>
    </submittedName>
</protein>